<dbReference type="Proteomes" id="UP001302367">
    <property type="component" value="Chromosome 2"/>
</dbReference>
<evidence type="ECO:0000313" key="6">
    <source>
        <dbReference type="Proteomes" id="UP001302367"/>
    </source>
</evidence>
<dbReference type="GO" id="GO:0019988">
    <property type="term" value="P:charged-tRNA amino acid modification"/>
    <property type="evidence" value="ECO:0007669"/>
    <property type="project" value="InterPro"/>
</dbReference>
<dbReference type="Pfam" id="PF04179">
    <property type="entry name" value="Init_tRNA_PT"/>
    <property type="match status" value="1"/>
</dbReference>
<dbReference type="EMBL" id="CP134185">
    <property type="protein sequence ID" value="WPA99142.1"/>
    <property type="molecule type" value="Genomic_DNA"/>
</dbReference>
<dbReference type="InterPro" id="IPR033449">
    <property type="entry name" value="Rit1_N"/>
</dbReference>
<sequence length="482" mass="53700">MSPPQVLQQQDIIFSPASQVLKQALSDLKRSNLTIHNRLQSIYQDSKFVVSVSEAYNDAPLIANERCGSWYIPPDRKRGSVYFKSTDGHFGQWAFSLRRLNFTLFDYLQSSADDAQRAHGYNAEDNRSSGATEARGGCVVIIDSTRRGKSMSDAMSKTVPLWACVWNRILFPDHRNGEDLELHTPSDVVSESEHAQIESRVQGWVEDAKRLALDLEGLRNKLNGRPIRLSWQRPGDEMPNQEDLSRAREANLIVLCTASNQTSNETSATSDYVQGAADDPESWSLGLNATMFWRCREQLIAASEDELPQLIGEIVADARKDIDRAAPRPIRPTCNLYVGTNTAAEVIRPGDFDFVISCTTKPDESLVKAMKDRYIVLSLPEGKNGSRMLRTELLKLEMLLSTLDSNTKVLVTCHTGKDLSVGVALALLCKCFDDSGLFKQSSDKISVNKNLIKQRLSWIVISIPDASPSRATLQSVNSWLMG</sequence>
<evidence type="ECO:0000313" key="4">
    <source>
        <dbReference type="EMBL" id="WPA99142.1"/>
    </source>
</evidence>
<dbReference type="GO" id="GO:0005737">
    <property type="term" value="C:cytoplasm"/>
    <property type="evidence" value="ECO:0007669"/>
    <property type="project" value="TreeGrafter"/>
</dbReference>
<dbReference type="EMBL" id="LKMD01000102">
    <property type="protein sequence ID" value="PIA97640.1"/>
    <property type="molecule type" value="Genomic_DNA"/>
</dbReference>
<keyword evidence="6" id="KW-1185">Reference proteome</keyword>
<accession>A0A2G5HYN6</accession>
<dbReference type="InterPro" id="IPR029021">
    <property type="entry name" value="Prot-tyrosine_phosphatase-like"/>
</dbReference>
<dbReference type="GO" id="GO:0043399">
    <property type="term" value="F:tRNA adenosine(64)-2'-O-ribosylphosphate transferase activity"/>
    <property type="evidence" value="ECO:0007669"/>
    <property type="project" value="InterPro"/>
</dbReference>
<protein>
    <submittedName>
        <fullName evidence="3">Hypotheticalsprotein</fullName>
    </submittedName>
</protein>
<dbReference type="InterPro" id="IPR033421">
    <property type="entry name" value="Rit1_DUSP-like"/>
</dbReference>
<proteinExistence type="predicted"/>
<reference evidence="4 6" key="2">
    <citation type="submission" date="2023-09" db="EMBL/GenBank/DDBJ databases">
        <title>Complete-Gapless Cercospora beticola genome.</title>
        <authorList>
            <person name="Wyatt N.A."/>
            <person name="Spanner R.E."/>
            <person name="Bolton M.D."/>
        </authorList>
    </citation>
    <scope>NUCLEOTIDE SEQUENCE [LARGE SCALE GENOMIC DNA]</scope>
    <source>
        <strain evidence="4">Cb09-40</strain>
    </source>
</reference>
<organism evidence="3 5">
    <name type="scientific">Cercospora beticola</name>
    <name type="common">Sugarbeet leaf spot fungus</name>
    <dbReference type="NCBI Taxonomy" id="122368"/>
    <lineage>
        <taxon>Eukaryota</taxon>
        <taxon>Fungi</taxon>
        <taxon>Dikarya</taxon>
        <taxon>Ascomycota</taxon>
        <taxon>Pezizomycotina</taxon>
        <taxon>Dothideomycetes</taxon>
        <taxon>Dothideomycetidae</taxon>
        <taxon>Mycosphaerellales</taxon>
        <taxon>Mycosphaerellaceae</taxon>
        <taxon>Cercospora</taxon>
    </lineage>
</organism>
<evidence type="ECO:0000313" key="5">
    <source>
        <dbReference type="Proteomes" id="UP000230605"/>
    </source>
</evidence>
<dbReference type="Gene3D" id="3.90.190.10">
    <property type="entry name" value="Protein tyrosine phosphatase superfamily"/>
    <property type="match status" value="1"/>
</dbReference>
<dbReference type="PIRSF" id="PIRSF007747">
    <property type="entry name" value="Ribosyl_Ptfrase"/>
    <property type="match status" value="1"/>
</dbReference>
<evidence type="ECO:0000259" key="1">
    <source>
        <dbReference type="Pfam" id="PF04179"/>
    </source>
</evidence>
<name>A0A2G5HYN6_CERBT</name>
<dbReference type="AlphaFoldDB" id="A0A2G5HYN6"/>
<dbReference type="OrthoDB" id="45256at2759"/>
<dbReference type="PANTHER" id="PTHR31811:SF0">
    <property type="entry name" value="TRNA A64-2'-O-RIBOSYLPHOSPHATE TRANSFERASE"/>
    <property type="match status" value="1"/>
</dbReference>
<evidence type="ECO:0000313" key="3">
    <source>
        <dbReference type="EMBL" id="PIA97640.1"/>
    </source>
</evidence>
<dbReference type="InterPro" id="IPR007306">
    <property type="entry name" value="Rit1"/>
</dbReference>
<feature type="domain" description="Rit1 DUSP-like" evidence="1">
    <location>
        <begin position="374"/>
        <end position="480"/>
    </location>
</feature>
<dbReference type="Proteomes" id="UP000230605">
    <property type="component" value="Chromosome 2"/>
</dbReference>
<evidence type="ECO:0000259" key="2">
    <source>
        <dbReference type="Pfam" id="PF17184"/>
    </source>
</evidence>
<feature type="domain" description="Rit1 N-terminal" evidence="2">
    <location>
        <begin position="28"/>
        <end position="315"/>
    </location>
</feature>
<dbReference type="Pfam" id="PF17184">
    <property type="entry name" value="Rit1_C"/>
    <property type="match status" value="1"/>
</dbReference>
<gene>
    <name evidence="3" type="ORF">CB0940_06504</name>
    <name evidence="4" type="ORF">RHO25_003758</name>
</gene>
<dbReference type="PANTHER" id="PTHR31811">
    <property type="entry name" value="TRNA A64-2'-O-RIBOSYLPHOSPHATE TRANSFERASE"/>
    <property type="match status" value="1"/>
</dbReference>
<reference evidence="3 5" key="1">
    <citation type="submission" date="2015-10" db="EMBL/GenBank/DDBJ databases">
        <title>The cercosporin biosynthetic gene cluster was horizontally transferred to several fungal lineages and shown to be expanded in Cercospora beticola based on microsynteny with recipient genomes.</title>
        <authorList>
            <person name="De Jonge R."/>
            <person name="Ebert M.K."/>
            <person name="Suttle J.C."/>
            <person name="Jurick Ii W.M."/>
            <person name="Secor G.A."/>
            <person name="Thomma B.P."/>
            <person name="Van De Peer Y."/>
            <person name="Bolton M.D."/>
        </authorList>
    </citation>
    <scope>NUCLEOTIDE SEQUENCE [LARGE SCALE GENOMIC DNA]</scope>
    <source>
        <strain evidence="3 5">09-40</strain>
    </source>
</reference>